<evidence type="ECO:0008006" key="4">
    <source>
        <dbReference type="Google" id="ProtNLM"/>
    </source>
</evidence>
<dbReference type="SUPFAM" id="SSF57756">
    <property type="entry name" value="Retrovirus zinc finger-like domains"/>
    <property type="match status" value="1"/>
</dbReference>
<sequence>MNDEGGVCGKPIMLEQSTAHIWLSKLRIYLNWKELGPAIRDDDAPEAKQQKAVALILSHVRLSDHFIYEELLETLEAEKKANPTAKQNEAKRLVQALMAYYKKLAAGNHRQWAADLGSVRLGGSEQISELIQRIADMVERLCWSGCPGYTNGDRDRLVVSAAFNALPQEYASVVAIAEEFYTSTGRWSVPDAESRLTRFQNTLTSVRGSSSSGEPSIHFVRGVGGGRGGRGGRGVRNKENIQCHRCQGWGHYKYECPEQAAEGGGGNRGRGAHVGRDGGDRRMWAVNVDQGNGRGRGRGVRA</sequence>
<keyword evidence="3" id="KW-1185">Reference proteome</keyword>
<dbReference type="RefSeq" id="XP_042924260.1">
    <property type="nucleotide sequence ID" value="XM_043063554.1"/>
</dbReference>
<dbReference type="AlphaFoldDB" id="A0A2K3DC02"/>
<protein>
    <recommendedName>
        <fullName evidence="4">CCHC-type domain-containing protein</fullName>
    </recommendedName>
</protein>
<evidence type="ECO:0000313" key="1">
    <source>
        <dbReference type="EMBL" id="PNW78058.1"/>
    </source>
</evidence>
<dbReference type="Gramene" id="PNW78058">
    <property type="protein sequence ID" value="PNW78058"/>
    <property type="gene ID" value="CHLRE_10g462550v5"/>
</dbReference>
<dbReference type="InterPro" id="IPR036875">
    <property type="entry name" value="Znf_CCHC_sf"/>
</dbReference>
<dbReference type="KEGG" id="cre:CHLRE_06g298400v5"/>
<dbReference type="GO" id="GO:0008270">
    <property type="term" value="F:zinc ion binding"/>
    <property type="evidence" value="ECO:0007669"/>
    <property type="project" value="InterPro"/>
</dbReference>
<dbReference type="GO" id="GO:0003676">
    <property type="term" value="F:nucleic acid binding"/>
    <property type="evidence" value="ECO:0007669"/>
    <property type="project" value="InterPro"/>
</dbReference>
<dbReference type="GeneID" id="66053841"/>
<dbReference type="EMBL" id="CM008967">
    <property type="protein sequence ID" value="PNW82889.1"/>
    <property type="molecule type" value="Genomic_DNA"/>
</dbReference>
<organism evidence="1 3">
    <name type="scientific">Chlamydomonas reinhardtii</name>
    <name type="common">Chlamydomonas smithii</name>
    <dbReference type="NCBI Taxonomy" id="3055"/>
    <lineage>
        <taxon>Eukaryota</taxon>
        <taxon>Viridiplantae</taxon>
        <taxon>Chlorophyta</taxon>
        <taxon>core chlorophytes</taxon>
        <taxon>Chlorophyceae</taxon>
        <taxon>CS clade</taxon>
        <taxon>Chlamydomonadales</taxon>
        <taxon>Chlamydomonadaceae</taxon>
        <taxon>Chlamydomonas</taxon>
    </lineage>
</organism>
<reference evidence="1" key="2">
    <citation type="submission" date="2017-07" db="EMBL/GenBank/DDBJ databases">
        <title>WGS assembly of Chlamydomonas reinhardtii.</title>
        <authorList>
            <consortium name="Chlamydomonas Annotation Team"/>
            <consortium name="JGI Annotation Team"/>
            <person name="Merchant S.S."/>
            <person name="Prochnik S.E."/>
            <person name="Vallon O."/>
            <person name="Harris E.H."/>
            <person name="Karpowicz S.J."/>
            <person name="Witman G.B."/>
            <person name="Terry A."/>
            <person name="Salamov A."/>
            <person name="Fritz-Laylin L.K."/>
            <person name="Marechal-Drouard L."/>
            <person name="Marshall W.F."/>
            <person name="Qu L.H."/>
            <person name="Nelson D.R."/>
            <person name="Sanderfoot A.A."/>
            <person name="Spalding M.H."/>
            <person name="Kapitonov V.V."/>
            <person name="Ren Q."/>
            <person name="Ferris P."/>
            <person name="Lindquist E."/>
            <person name="Shapiro H."/>
            <person name="Lucas S.M."/>
            <person name="Grimwood J."/>
            <person name="Schmutz J."/>
            <person name="Grigoriev I.V."/>
            <person name="Rokhsar D.S."/>
        </authorList>
    </citation>
    <scope>NUCLEOTIDE SEQUENCE</scope>
    <source>
        <strain evidence="1">CC-503 cw92 mt+</strain>
    </source>
</reference>
<evidence type="ECO:0000313" key="3">
    <source>
        <dbReference type="Proteomes" id="UP000006906"/>
    </source>
</evidence>
<gene>
    <name evidence="2" type="ORF">CHLRE_06g298400v5</name>
    <name evidence="1" type="ORF">CHLRE_10g462550v5</name>
</gene>
<dbReference type="PaxDb" id="3055-EDP05188"/>
<evidence type="ECO:0000313" key="2">
    <source>
        <dbReference type="EMBL" id="PNW82889.1"/>
    </source>
</evidence>
<dbReference type="EMBL" id="CM008971">
    <property type="protein sequence ID" value="PNW78058.1"/>
    <property type="molecule type" value="Genomic_DNA"/>
</dbReference>
<name>A0A2K3DC02_CHLRE</name>
<accession>A0A2K3DC02</accession>
<proteinExistence type="predicted"/>
<dbReference type="Gramene" id="PNW82889">
    <property type="protein sequence ID" value="PNW82889"/>
    <property type="gene ID" value="CHLRE_06g298400v5"/>
</dbReference>
<dbReference type="Proteomes" id="UP000006906">
    <property type="component" value="Chromosome 10"/>
</dbReference>
<dbReference type="Proteomes" id="UP000006906">
    <property type="component" value="Chromosome 6"/>
</dbReference>
<reference evidence="1 3" key="1">
    <citation type="journal article" date="2007" name="Science">
        <title>The Chlamydomonas genome reveals the evolution of key animal and plant functions.</title>
        <authorList>
            <person name="Merchant S.S."/>
            <person name="Prochnik S.E."/>
            <person name="Vallon O."/>
            <person name="Harris E.H."/>
            <person name="Karpowicz S.J."/>
            <person name="Witman G.B."/>
            <person name="Terry A."/>
            <person name="Salamov A."/>
            <person name="Fritz-Laylin L.K."/>
            <person name="Marechal-Drouard L."/>
            <person name="Marshall W.F."/>
            <person name="Qu L.H."/>
            <person name="Nelson D.R."/>
            <person name="Sanderfoot A.A."/>
            <person name="Spalding M.H."/>
            <person name="Kapitonov V.V."/>
            <person name="Ren Q."/>
            <person name="Ferris P."/>
            <person name="Lindquist E."/>
            <person name="Shapiro H."/>
            <person name="Lucas S.M."/>
            <person name="Grimwood J."/>
            <person name="Schmutz J."/>
            <person name="Cardol P."/>
            <person name="Cerutti H."/>
            <person name="Chanfreau G."/>
            <person name="Chen C.L."/>
            <person name="Cognat V."/>
            <person name="Croft M.T."/>
            <person name="Dent R."/>
            <person name="Dutcher S."/>
            <person name="Fernandez E."/>
            <person name="Fukuzawa H."/>
            <person name="Gonzalez-Ballester D."/>
            <person name="Gonzalez-Halphen D."/>
            <person name="Hallmann A."/>
            <person name="Hanikenne M."/>
            <person name="Hippler M."/>
            <person name="Inwood W."/>
            <person name="Jabbari K."/>
            <person name="Kalanon M."/>
            <person name="Kuras R."/>
            <person name="Lefebvre P.A."/>
            <person name="Lemaire S.D."/>
            <person name="Lobanov A.V."/>
            <person name="Lohr M."/>
            <person name="Manuell A."/>
            <person name="Meier I."/>
            <person name="Mets L."/>
            <person name="Mittag M."/>
            <person name="Mittelmeier T."/>
            <person name="Moroney J.V."/>
            <person name="Moseley J."/>
            <person name="Napoli C."/>
            <person name="Nedelcu A.M."/>
            <person name="Niyogi K."/>
            <person name="Novoselov S.V."/>
            <person name="Paulsen I.T."/>
            <person name="Pazour G."/>
            <person name="Purton S."/>
            <person name="Ral J.P."/>
            <person name="Riano-Pachon D.M."/>
            <person name="Riekhof W."/>
            <person name="Rymarquis L."/>
            <person name="Schroda M."/>
            <person name="Stern D."/>
            <person name="Umen J."/>
            <person name="Willows R."/>
            <person name="Wilson N."/>
            <person name="Zimmer S.L."/>
            <person name="Allmer J."/>
            <person name="Balk J."/>
            <person name="Bisova K."/>
            <person name="Chen C.J."/>
            <person name="Elias M."/>
            <person name="Gendler K."/>
            <person name="Hauser C."/>
            <person name="Lamb M.R."/>
            <person name="Ledford H."/>
            <person name="Long J.C."/>
            <person name="Minagawa J."/>
            <person name="Page M.D."/>
            <person name="Pan J."/>
            <person name="Pootakham W."/>
            <person name="Roje S."/>
            <person name="Rose A."/>
            <person name="Stahlberg E."/>
            <person name="Terauchi A.M."/>
            <person name="Yang P."/>
            <person name="Ball S."/>
            <person name="Bowler C."/>
            <person name="Dieckmann C.L."/>
            <person name="Gladyshev V.N."/>
            <person name="Green P."/>
            <person name="Jorgensen R."/>
            <person name="Mayfield S."/>
            <person name="Mueller-Roeber B."/>
            <person name="Rajamani S."/>
            <person name="Sayre R.T."/>
            <person name="Brokstein P."/>
            <person name="Dubchak I."/>
            <person name="Goodstein D."/>
            <person name="Hornick L."/>
            <person name="Huang Y.W."/>
            <person name="Jhaveri J."/>
            <person name="Luo Y."/>
            <person name="Martinez D."/>
            <person name="Ngau W.C."/>
            <person name="Otillar B."/>
            <person name="Poliakov A."/>
            <person name="Porter A."/>
            <person name="Szajkowski L."/>
            <person name="Werner G."/>
            <person name="Zhou K."/>
            <person name="Grigoriev I.V."/>
            <person name="Rokhsar D.S."/>
            <person name="Grossman A.R."/>
        </authorList>
    </citation>
    <scope>NUCLEOTIDE SEQUENCE [LARGE SCALE GENOMIC DNA]</scope>
    <source>
        <strain evidence="3">CC-503</strain>
        <strain evidence="1">CC-503 cw92 mt+</strain>
    </source>
</reference>